<feature type="transmembrane region" description="Helical" evidence="1">
    <location>
        <begin position="20"/>
        <end position="39"/>
    </location>
</feature>
<dbReference type="RefSeq" id="WP_165053618.1">
    <property type="nucleotide sequence ID" value="NZ_JAALFE010000030.1"/>
</dbReference>
<feature type="transmembrane region" description="Helical" evidence="1">
    <location>
        <begin position="228"/>
        <end position="247"/>
    </location>
</feature>
<feature type="transmembrane region" description="Helical" evidence="1">
    <location>
        <begin position="199"/>
        <end position="216"/>
    </location>
</feature>
<reference evidence="2 3" key="1">
    <citation type="submission" date="2020-02" db="EMBL/GenBank/DDBJ databases">
        <title>Rhodobacter translucens sp. nov., a novel bacterium isolated from activated sludge.</title>
        <authorList>
            <person name="Liu J."/>
        </authorList>
    </citation>
    <scope>NUCLEOTIDE SEQUENCE [LARGE SCALE GENOMIC DNA]</scope>
    <source>
        <strain evidence="2 3">HX-7-19</strain>
    </source>
</reference>
<proteinExistence type="predicted"/>
<keyword evidence="1" id="KW-0812">Transmembrane</keyword>
<name>A0A6M1U293_9RHOB</name>
<dbReference type="Proteomes" id="UP000474758">
    <property type="component" value="Unassembled WGS sequence"/>
</dbReference>
<feature type="transmembrane region" description="Helical" evidence="1">
    <location>
        <begin position="51"/>
        <end position="68"/>
    </location>
</feature>
<dbReference type="PANTHER" id="PTHR36840:SF1">
    <property type="entry name" value="BLL5714 PROTEIN"/>
    <property type="match status" value="1"/>
</dbReference>
<dbReference type="Pfam" id="PF06772">
    <property type="entry name" value="LtrA"/>
    <property type="match status" value="1"/>
</dbReference>
<feature type="transmembrane region" description="Helical" evidence="1">
    <location>
        <begin position="103"/>
        <end position="124"/>
    </location>
</feature>
<dbReference type="PANTHER" id="PTHR36840">
    <property type="entry name" value="BLL5714 PROTEIN"/>
    <property type="match status" value="1"/>
</dbReference>
<evidence type="ECO:0000313" key="2">
    <source>
        <dbReference type="EMBL" id="NGQ93066.1"/>
    </source>
</evidence>
<feature type="transmembrane region" description="Helical" evidence="1">
    <location>
        <begin position="80"/>
        <end position="97"/>
    </location>
</feature>
<keyword evidence="1" id="KW-0472">Membrane</keyword>
<dbReference type="AlphaFoldDB" id="A0A6M1U293"/>
<comment type="caution">
    <text evidence="2">The sequence shown here is derived from an EMBL/GenBank/DDBJ whole genome shotgun (WGS) entry which is preliminary data.</text>
</comment>
<keyword evidence="1" id="KW-1133">Transmembrane helix</keyword>
<evidence type="ECO:0000256" key="1">
    <source>
        <dbReference type="SAM" id="Phobius"/>
    </source>
</evidence>
<accession>A0A6M1U293</accession>
<gene>
    <name evidence="2" type="ORF">G5V65_19435</name>
</gene>
<sequence>MTNAFPQVLIHEDGRKATWFELFFDLVFVVAVAALAGALSHHYDWTGFAKFGFLFLVLWWLWLGHTFHASRFDKDRPDQWAVGFAQILAVVFIAYGASDAFGARASAFAGGVAAFKAFLMLGYLREIGRPGLSRLCSIYGAVYAVQAALWAGSIWAEPSLRLALWALALTLDIVTPFLVARETHRAPPHPEHLPERFGLFTIILLGETAAAAVHALDHGSELHGDTLAVALLGACLGFLYWVGYVDLH</sequence>
<keyword evidence="3" id="KW-1185">Reference proteome</keyword>
<feature type="transmembrane region" description="Helical" evidence="1">
    <location>
        <begin position="136"/>
        <end position="156"/>
    </location>
</feature>
<evidence type="ECO:0000313" key="3">
    <source>
        <dbReference type="Proteomes" id="UP000474758"/>
    </source>
</evidence>
<dbReference type="EMBL" id="JAALFE010000030">
    <property type="protein sequence ID" value="NGQ93066.1"/>
    <property type="molecule type" value="Genomic_DNA"/>
</dbReference>
<organism evidence="2 3">
    <name type="scientific">Paragemmobacter kunshanensis</name>
    <dbReference type="NCBI Taxonomy" id="2583234"/>
    <lineage>
        <taxon>Bacteria</taxon>
        <taxon>Pseudomonadati</taxon>
        <taxon>Pseudomonadota</taxon>
        <taxon>Alphaproteobacteria</taxon>
        <taxon>Rhodobacterales</taxon>
        <taxon>Paracoccaceae</taxon>
        <taxon>Paragemmobacter</taxon>
    </lineage>
</organism>
<feature type="transmembrane region" description="Helical" evidence="1">
    <location>
        <begin position="162"/>
        <end position="179"/>
    </location>
</feature>
<protein>
    <submittedName>
        <fullName evidence="2">Low temperature requirement protein A</fullName>
    </submittedName>
</protein>
<dbReference type="InterPro" id="IPR010640">
    <property type="entry name" value="Low_temperature_requirement_A"/>
</dbReference>